<dbReference type="AlphaFoldDB" id="M5EME0"/>
<dbReference type="STRING" id="1297569.MESS2_1580006"/>
<evidence type="ECO:0000256" key="1">
    <source>
        <dbReference type="SAM" id="MobiDB-lite"/>
    </source>
</evidence>
<keyword evidence="3" id="KW-1185">Reference proteome</keyword>
<proteinExistence type="predicted"/>
<protein>
    <submittedName>
        <fullName evidence="2">Uncharacterized protein</fullName>
    </submittedName>
</protein>
<comment type="caution">
    <text evidence="2">The sequence shown here is derived from an EMBL/GenBank/DDBJ whole genome shotgun (WGS) entry which is preliminary data.</text>
</comment>
<dbReference type="Proteomes" id="UP000012062">
    <property type="component" value="Unassembled WGS sequence"/>
</dbReference>
<dbReference type="EMBL" id="CAUM01000066">
    <property type="protein sequence ID" value="CCV05487.1"/>
    <property type="molecule type" value="Genomic_DNA"/>
</dbReference>
<reference evidence="2 3" key="1">
    <citation type="submission" date="2013-02" db="EMBL/GenBank/DDBJ databases">
        <authorList>
            <person name="Genoscope - CEA"/>
        </authorList>
    </citation>
    <scope>NUCLEOTIDE SEQUENCE [LARGE SCALE GENOMIC DNA]</scope>
    <source>
        <strain evidence="2 3">STM 2683</strain>
    </source>
</reference>
<gene>
    <name evidence="2" type="ORF">MESS2_1580006</name>
</gene>
<sequence>MARPCHVKRFRVFLCCGTGGLSLRRGVFGAYFASRIWGVETRAADDRTIVEDGTDKYIVQENQRIHTANHLAQVRPVAESTVGALEGRDQDLGPSGAPTGRGGCASGPARARWTPPFSRDICQICRTARLKAGNDLARRSSSRARREAAATFFAARFPVPACWAIRANISVIGMPPR</sequence>
<organism evidence="2 3">
    <name type="scientific">Mesorhizobium metallidurans STM 2683</name>
    <dbReference type="NCBI Taxonomy" id="1297569"/>
    <lineage>
        <taxon>Bacteria</taxon>
        <taxon>Pseudomonadati</taxon>
        <taxon>Pseudomonadota</taxon>
        <taxon>Alphaproteobacteria</taxon>
        <taxon>Hyphomicrobiales</taxon>
        <taxon>Phyllobacteriaceae</taxon>
        <taxon>Mesorhizobium</taxon>
    </lineage>
</organism>
<evidence type="ECO:0000313" key="3">
    <source>
        <dbReference type="Proteomes" id="UP000012062"/>
    </source>
</evidence>
<accession>M5EME0</accession>
<feature type="region of interest" description="Disordered" evidence="1">
    <location>
        <begin position="86"/>
        <end position="109"/>
    </location>
</feature>
<name>M5EME0_9HYPH</name>
<evidence type="ECO:0000313" key="2">
    <source>
        <dbReference type="EMBL" id="CCV05487.1"/>
    </source>
</evidence>